<dbReference type="EMBL" id="CP071444">
    <property type="protein sequence ID" value="QSX08526.1"/>
    <property type="molecule type" value="Genomic_DNA"/>
</dbReference>
<dbReference type="RefSeq" id="WP_207299867.1">
    <property type="nucleotide sequence ID" value="NZ_CP071444.1"/>
</dbReference>
<dbReference type="AlphaFoldDB" id="A0A974XF30"/>
<protein>
    <submittedName>
        <fullName evidence="2">HD domain-containing protein</fullName>
    </submittedName>
</protein>
<dbReference type="KEGG" id="alka:J0B03_00070"/>
<dbReference type="Proteomes" id="UP000663499">
    <property type="component" value="Chromosome"/>
</dbReference>
<evidence type="ECO:0000313" key="3">
    <source>
        <dbReference type="Proteomes" id="UP000663499"/>
    </source>
</evidence>
<reference evidence="2" key="1">
    <citation type="submission" date="2021-03" db="EMBL/GenBank/DDBJ databases">
        <title>Alkalibacter marinus sp. nov., isolated from tidal flat sediment.</title>
        <authorList>
            <person name="Namirimu T."/>
            <person name="Yang J.-A."/>
            <person name="Yang S.-H."/>
            <person name="Kim Y.-J."/>
            <person name="Kwon K.K."/>
        </authorList>
    </citation>
    <scope>NUCLEOTIDE SEQUENCE</scope>
    <source>
        <strain evidence="2">ES005</strain>
    </source>
</reference>
<name>A0A974XF30_9FIRM</name>
<dbReference type="Pfam" id="PF01966">
    <property type="entry name" value="HD"/>
    <property type="match status" value="1"/>
</dbReference>
<keyword evidence="3" id="KW-1185">Reference proteome</keyword>
<evidence type="ECO:0000259" key="1">
    <source>
        <dbReference type="Pfam" id="PF01966"/>
    </source>
</evidence>
<feature type="domain" description="HD" evidence="1">
    <location>
        <begin position="36"/>
        <end position="135"/>
    </location>
</feature>
<dbReference type="InterPro" id="IPR003607">
    <property type="entry name" value="HD/PDEase_dom"/>
</dbReference>
<evidence type="ECO:0000313" key="2">
    <source>
        <dbReference type="EMBL" id="QSX08526.1"/>
    </source>
</evidence>
<dbReference type="InterPro" id="IPR006674">
    <property type="entry name" value="HD_domain"/>
</dbReference>
<dbReference type="SUPFAM" id="SSF109604">
    <property type="entry name" value="HD-domain/PDEase-like"/>
    <property type="match status" value="1"/>
</dbReference>
<dbReference type="CDD" id="cd00077">
    <property type="entry name" value="HDc"/>
    <property type="match status" value="1"/>
</dbReference>
<dbReference type="Gene3D" id="1.10.3210.10">
    <property type="entry name" value="Hypothetical protein af1432"/>
    <property type="match status" value="1"/>
</dbReference>
<accession>A0A974XF30</accession>
<proteinExistence type="predicted"/>
<organism evidence="2 3">
    <name type="scientific">Alkalibacter rhizosphaerae</name>
    <dbReference type="NCBI Taxonomy" id="2815577"/>
    <lineage>
        <taxon>Bacteria</taxon>
        <taxon>Bacillati</taxon>
        <taxon>Bacillota</taxon>
        <taxon>Clostridia</taxon>
        <taxon>Eubacteriales</taxon>
        <taxon>Eubacteriaceae</taxon>
        <taxon>Alkalibacter</taxon>
    </lineage>
</organism>
<gene>
    <name evidence="2" type="ORF">J0B03_00070</name>
</gene>
<sequence length="159" mass="18580">MKRVNKILSHSTYNALLERIKELEQERIFCKHDLVHFLDVCRIGWILSLEEEQALEKEVVYASGLLHDVGRWSQYETGEDHALASARECVKILKDCSFTDDEIKKIQDAIIRHRKEPRSKEGLPSILYRADKLSRRCFACDAIGACKRFQHGEEPYLQY</sequence>